<name>J9E5F9_WUCBA</name>
<sequence length="273" mass="31144">SVKTNPVNIREVINDPEEFESNDLEQSIVAIDATTLNVIPTTGSLIESAERKDDDDDDGTTYFSTLTDFGPKKCGSNLLAKNDGEGAARYGIAEASHSKLNFEDDNLNINQFKIEFAFRTILPNGMLWVWANYNNYTRYFFLNIINGLLQLQVRGRKEPKILIYKSNKLNDGKWHDISMLKKGQEILLKVDHNPVQYLKDVPNVKLIRKRMYIGGVISKHRKQFNLTVPSFSGCIRNFEVNDIQQNLFEKSRHVVPCVNSNSAYVHEGGYMTF</sequence>
<dbReference type="InterPro" id="IPR013320">
    <property type="entry name" value="ConA-like_dom_sf"/>
</dbReference>
<proteinExistence type="predicted"/>
<gene>
    <name evidence="3" type="ORF">WUBG_11699</name>
</gene>
<feature type="non-terminal residue" evidence="3">
    <location>
        <position position="1"/>
    </location>
</feature>
<dbReference type="PANTHER" id="PTHR15036:SF85">
    <property type="entry name" value="SP2353, ISOFORM A"/>
    <property type="match status" value="1"/>
</dbReference>
<dbReference type="GO" id="GO:0016020">
    <property type="term" value="C:membrane"/>
    <property type="evidence" value="ECO:0007669"/>
    <property type="project" value="UniProtKB-SubCell"/>
</dbReference>
<evidence type="ECO:0000313" key="4">
    <source>
        <dbReference type="Proteomes" id="UP000004810"/>
    </source>
</evidence>
<evidence type="ECO:0000313" key="3">
    <source>
        <dbReference type="EMBL" id="EJW77393.1"/>
    </source>
</evidence>
<evidence type="ECO:0000256" key="1">
    <source>
        <dbReference type="PROSITE-ProRule" id="PRU00122"/>
    </source>
</evidence>
<comment type="caution">
    <text evidence="3">The sequence shown here is derived from an EMBL/GenBank/DDBJ whole genome shotgun (WGS) entry which is preliminary data.</text>
</comment>
<dbReference type="SMART" id="SM00282">
    <property type="entry name" value="LamG"/>
    <property type="match status" value="1"/>
</dbReference>
<dbReference type="Pfam" id="PF02210">
    <property type="entry name" value="Laminin_G_2"/>
    <property type="match status" value="1"/>
</dbReference>
<dbReference type="AlphaFoldDB" id="J9E5F9"/>
<comment type="caution">
    <text evidence="1">Lacks conserved residue(s) required for the propagation of feature annotation.</text>
</comment>
<protein>
    <recommendedName>
        <fullName evidence="2">Laminin G domain-containing protein</fullName>
    </recommendedName>
</protein>
<dbReference type="PANTHER" id="PTHR15036">
    <property type="entry name" value="PIKACHURIN-LIKE PROTEIN"/>
    <property type="match status" value="1"/>
</dbReference>
<accession>J9E5F9</accession>
<dbReference type="SUPFAM" id="SSF49899">
    <property type="entry name" value="Concanavalin A-like lectins/glucanases"/>
    <property type="match status" value="1"/>
</dbReference>
<dbReference type="CDD" id="cd00110">
    <property type="entry name" value="LamG"/>
    <property type="match status" value="1"/>
</dbReference>
<dbReference type="PROSITE" id="PS50025">
    <property type="entry name" value="LAM_G_DOMAIN"/>
    <property type="match status" value="1"/>
</dbReference>
<evidence type="ECO:0000259" key="2">
    <source>
        <dbReference type="PROSITE" id="PS50025"/>
    </source>
</evidence>
<dbReference type="Proteomes" id="UP000004810">
    <property type="component" value="Unassembled WGS sequence"/>
</dbReference>
<feature type="non-terminal residue" evidence="3">
    <location>
        <position position="273"/>
    </location>
</feature>
<dbReference type="InterPro" id="IPR001791">
    <property type="entry name" value="Laminin_G"/>
</dbReference>
<reference evidence="4" key="1">
    <citation type="submission" date="2012-08" db="EMBL/GenBank/DDBJ databases">
        <title>The Genome Sequence of Wuchereria bancrofti.</title>
        <authorList>
            <person name="Nutman T.B."/>
            <person name="Fink D.L."/>
            <person name="Russ C."/>
            <person name="Young S."/>
            <person name="Zeng Q."/>
            <person name="Koehrsen M."/>
            <person name="Alvarado L."/>
            <person name="Berlin A."/>
            <person name="Chapman S.B."/>
            <person name="Chen Z."/>
            <person name="Freedman E."/>
            <person name="Gellesch M."/>
            <person name="Goldberg J."/>
            <person name="Griggs A."/>
            <person name="Gujja S."/>
            <person name="Heilman E.R."/>
            <person name="Heiman D."/>
            <person name="Hepburn T."/>
            <person name="Howarth C."/>
            <person name="Jen D."/>
            <person name="Larson L."/>
            <person name="Lewis B."/>
            <person name="Mehta T."/>
            <person name="Park D."/>
            <person name="Pearson M."/>
            <person name="Roberts A."/>
            <person name="Saif S."/>
            <person name="Shea T."/>
            <person name="Shenoy N."/>
            <person name="Sisk P."/>
            <person name="Stolte C."/>
            <person name="Sykes S."/>
            <person name="Walk T."/>
            <person name="White J."/>
            <person name="Yandava C."/>
            <person name="Haas B."/>
            <person name="Henn M.R."/>
            <person name="Nusbaum C."/>
            <person name="Birren B."/>
        </authorList>
    </citation>
    <scope>NUCLEOTIDE SEQUENCE [LARGE SCALE GENOMIC DNA]</scope>
    <source>
        <strain evidence="4">NA</strain>
    </source>
</reference>
<dbReference type="Gene3D" id="2.60.120.200">
    <property type="match status" value="1"/>
</dbReference>
<organism evidence="3 4">
    <name type="scientific">Wuchereria bancrofti</name>
    <dbReference type="NCBI Taxonomy" id="6293"/>
    <lineage>
        <taxon>Eukaryota</taxon>
        <taxon>Metazoa</taxon>
        <taxon>Ecdysozoa</taxon>
        <taxon>Nematoda</taxon>
        <taxon>Chromadorea</taxon>
        <taxon>Rhabditida</taxon>
        <taxon>Spirurina</taxon>
        <taxon>Spiruromorpha</taxon>
        <taxon>Filarioidea</taxon>
        <taxon>Onchocercidae</taxon>
        <taxon>Wuchereria</taxon>
    </lineage>
</organism>
<feature type="domain" description="Laminin G" evidence="2">
    <location>
        <begin position="89"/>
        <end position="257"/>
    </location>
</feature>
<dbReference type="EMBL" id="ADBV01007819">
    <property type="protein sequence ID" value="EJW77393.1"/>
    <property type="molecule type" value="Genomic_DNA"/>
</dbReference>
<dbReference type="InterPro" id="IPR050372">
    <property type="entry name" value="Neurexin-related_CASP"/>
</dbReference>